<feature type="compositionally biased region" description="Low complexity" evidence="1">
    <location>
        <begin position="138"/>
        <end position="165"/>
    </location>
</feature>
<keyword evidence="3" id="KW-1185">Reference proteome</keyword>
<name>A0A811V2E5_CERCA</name>
<dbReference type="EMBL" id="CAJHJT010000034">
    <property type="protein sequence ID" value="CAD7004718.1"/>
    <property type="molecule type" value="Genomic_DNA"/>
</dbReference>
<evidence type="ECO:0000313" key="3">
    <source>
        <dbReference type="Proteomes" id="UP000606786"/>
    </source>
</evidence>
<evidence type="ECO:0000313" key="2">
    <source>
        <dbReference type="EMBL" id="CAD7004718.1"/>
    </source>
</evidence>
<feature type="compositionally biased region" description="Low complexity" evidence="1">
    <location>
        <begin position="117"/>
        <end position="128"/>
    </location>
</feature>
<dbReference type="Proteomes" id="UP000606786">
    <property type="component" value="Unassembled WGS sequence"/>
</dbReference>
<reference evidence="2" key="1">
    <citation type="submission" date="2020-11" db="EMBL/GenBank/DDBJ databases">
        <authorList>
            <person name="Whitehead M."/>
        </authorList>
    </citation>
    <scope>NUCLEOTIDE SEQUENCE</scope>
    <source>
        <strain evidence="2">EGII</strain>
    </source>
</reference>
<dbReference type="OrthoDB" id="28894at2759"/>
<sequence length="281" mass="30004">MSLKAQHNFPFLPSKIASLIELAKQVTRVFGGLFANFEENKSKTRKTDLQLCVSATLARILPATLAANLIAKSKSHSAIVAPAPPPPGGVAIGIGPQLPPFGSGGFVKLRHVDKVQDQQQQHQEQGEQYKATADSSHSHFSNAQSSQEQEAQEGEAAQSLSQSQSRNPSALPAFLQGGLRRSLTQVMGPDQRTITVGSKAGSIADRLAALQKSGEDDWKKRISRRDEVDEICRENLVNVSAQVTPVTCETLWPANDAALLSPMNSLNGGSSSSNNSNSGLQ</sequence>
<evidence type="ECO:0000256" key="1">
    <source>
        <dbReference type="SAM" id="MobiDB-lite"/>
    </source>
</evidence>
<comment type="caution">
    <text evidence="2">The sequence shown here is derived from an EMBL/GenBank/DDBJ whole genome shotgun (WGS) entry which is preliminary data.</text>
</comment>
<organism evidence="2 3">
    <name type="scientific">Ceratitis capitata</name>
    <name type="common">Mediterranean fruit fly</name>
    <name type="synonym">Tephritis capitata</name>
    <dbReference type="NCBI Taxonomy" id="7213"/>
    <lineage>
        <taxon>Eukaryota</taxon>
        <taxon>Metazoa</taxon>
        <taxon>Ecdysozoa</taxon>
        <taxon>Arthropoda</taxon>
        <taxon>Hexapoda</taxon>
        <taxon>Insecta</taxon>
        <taxon>Pterygota</taxon>
        <taxon>Neoptera</taxon>
        <taxon>Endopterygota</taxon>
        <taxon>Diptera</taxon>
        <taxon>Brachycera</taxon>
        <taxon>Muscomorpha</taxon>
        <taxon>Tephritoidea</taxon>
        <taxon>Tephritidae</taxon>
        <taxon>Ceratitis</taxon>
        <taxon>Ceratitis</taxon>
    </lineage>
</organism>
<feature type="region of interest" description="Disordered" evidence="1">
    <location>
        <begin position="114"/>
        <end position="172"/>
    </location>
</feature>
<proteinExistence type="predicted"/>
<accession>A0A811V2E5</accession>
<gene>
    <name evidence="2" type="ORF">CCAP1982_LOCUS13111</name>
</gene>
<dbReference type="AlphaFoldDB" id="A0A811V2E5"/>
<protein>
    <submittedName>
        <fullName evidence="2">(Mediterranean fruit fly) hypothetical protein</fullName>
    </submittedName>
</protein>